<gene>
    <name evidence="1" type="ORF">Maes01_00064</name>
</gene>
<reference evidence="1 2" key="1">
    <citation type="submission" date="2024-02" db="EMBL/GenBank/DDBJ databases">
        <title>Microbulbifer aestuariivivens NBRC 112533.</title>
        <authorList>
            <person name="Ichikawa N."/>
            <person name="Katano-Makiyama Y."/>
            <person name="Hidaka K."/>
        </authorList>
    </citation>
    <scope>NUCLEOTIDE SEQUENCE [LARGE SCALE GENOMIC DNA]</scope>
    <source>
        <strain evidence="1 2">NBRC 112533</strain>
    </source>
</reference>
<evidence type="ECO:0000313" key="1">
    <source>
        <dbReference type="EMBL" id="GAA5523519.1"/>
    </source>
</evidence>
<name>A0ABP9WJZ4_9GAMM</name>
<sequence length="33" mass="3621">MSLEQIALIAPADDNIEIIAAPKFTRGVIEFPH</sequence>
<evidence type="ECO:0000313" key="2">
    <source>
        <dbReference type="Proteomes" id="UP001408594"/>
    </source>
</evidence>
<protein>
    <submittedName>
        <fullName evidence="1">Uncharacterized protein</fullName>
    </submittedName>
</protein>
<organism evidence="1 2">
    <name type="scientific">Microbulbifer aestuariivivens</name>
    <dbReference type="NCBI Taxonomy" id="1908308"/>
    <lineage>
        <taxon>Bacteria</taxon>
        <taxon>Pseudomonadati</taxon>
        <taxon>Pseudomonadota</taxon>
        <taxon>Gammaproteobacteria</taxon>
        <taxon>Cellvibrionales</taxon>
        <taxon>Microbulbiferaceae</taxon>
        <taxon>Microbulbifer</taxon>
    </lineage>
</organism>
<accession>A0ABP9WJZ4</accession>
<dbReference type="Proteomes" id="UP001408594">
    <property type="component" value="Unassembled WGS sequence"/>
</dbReference>
<keyword evidence="2" id="KW-1185">Reference proteome</keyword>
<proteinExistence type="predicted"/>
<dbReference type="EMBL" id="BAABRT010000001">
    <property type="protein sequence ID" value="GAA5523519.1"/>
    <property type="molecule type" value="Genomic_DNA"/>
</dbReference>
<comment type="caution">
    <text evidence="1">The sequence shown here is derived from an EMBL/GenBank/DDBJ whole genome shotgun (WGS) entry which is preliminary data.</text>
</comment>